<dbReference type="GO" id="GO:0016887">
    <property type="term" value="F:ATP hydrolysis activity"/>
    <property type="evidence" value="ECO:0007669"/>
    <property type="project" value="InterPro"/>
</dbReference>
<dbReference type="PROSITE" id="PS50893">
    <property type="entry name" value="ABC_TRANSPORTER_2"/>
    <property type="match status" value="1"/>
</dbReference>
<protein>
    <submittedName>
        <fullName evidence="6">ABC transporter ATP-binding protein</fullName>
    </submittedName>
</protein>
<dbReference type="Gene3D" id="3.40.50.300">
    <property type="entry name" value="P-loop containing nucleotide triphosphate hydrolases"/>
    <property type="match status" value="1"/>
</dbReference>
<evidence type="ECO:0000256" key="1">
    <source>
        <dbReference type="ARBA" id="ARBA00005417"/>
    </source>
</evidence>
<dbReference type="AlphaFoldDB" id="A0A4Z0M8T6"/>
<evidence type="ECO:0000313" key="7">
    <source>
        <dbReference type="Proteomes" id="UP000298050"/>
    </source>
</evidence>
<evidence type="ECO:0000256" key="4">
    <source>
        <dbReference type="ARBA" id="ARBA00022840"/>
    </source>
</evidence>
<reference evidence="6 7" key="1">
    <citation type="submission" date="2019-04" db="EMBL/GenBank/DDBJ databases">
        <title>Taxonomy of novel Haliea sp. from mangrove soil of West Coast of India.</title>
        <authorList>
            <person name="Verma A."/>
            <person name="Kumar P."/>
            <person name="Krishnamurthi S."/>
        </authorList>
    </citation>
    <scope>NUCLEOTIDE SEQUENCE [LARGE SCALE GENOMIC DNA]</scope>
    <source>
        <strain evidence="6 7">SAOS-164</strain>
    </source>
</reference>
<organism evidence="6 7">
    <name type="scientific">Mangrovimicrobium sediminis</name>
    <dbReference type="NCBI Taxonomy" id="2562682"/>
    <lineage>
        <taxon>Bacteria</taxon>
        <taxon>Pseudomonadati</taxon>
        <taxon>Pseudomonadota</taxon>
        <taxon>Gammaproteobacteria</taxon>
        <taxon>Cellvibrionales</taxon>
        <taxon>Halieaceae</taxon>
        <taxon>Mangrovimicrobium</taxon>
    </lineage>
</organism>
<keyword evidence="2" id="KW-0813">Transport</keyword>
<dbReference type="GO" id="GO:0005524">
    <property type="term" value="F:ATP binding"/>
    <property type="evidence" value="ECO:0007669"/>
    <property type="project" value="UniProtKB-KW"/>
</dbReference>
<keyword evidence="7" id="KW-1185">Reference proteome</keyword>
<proteinExistence type="inferred from homology"/>
<dbReference type="InterPro" id="IPR003593">
    <property type="entry name" value="AAA+_ATPase"/>
</dbReference>
<gene>
    <name evidence="6" type="ORF">E4634_02700</name>
</gene>
<name>A0A4Z0M8T6_9GAMM</name>
<evidence type="ECO:0000256" key="3">
    <source>
        <dbReference type="ARBA" id="ARBA00022741"/>
    </source>
</evidence>
<dbReference type="OrthoDB" id="9781337at2"/>
<evidence type="ECO:0000259" key="5">
    <source>
        <dbReference type="PROSITE" id="PS50893"/>
    </source>
</evidence>
<comment type="caution">
    <text evidence="6">The sequence shown here is derived from an EMBL/GenBank/DDBJ whole genome shotgun (WGS) entry which is preliminary data.</text>
</comment>
<feature type="domain" description="ABC transporter" evidence="5">
    <location>
        <begin position="2"/>
        <end position="231"/>
    </location>
</feature>
<dbReference type="RefSeq" id="WP_135441048.1">
    <property type="nucleotide sequence ID" value="NZ_SRLE01000002.1"/>
</dbReference>
<dbReference type="Pfam" id="PF00005">
    <property type="entry name" value="ABC_tran"/>
    <property type="match status" value="1"/>
</dbReference>
<dbReference type="PANTHER" id="PTHR43335:SF4">
    <property type="entry name" value="ABC TRANSPORTER, ATP-BINDING PROTEIN"/>
    <property type="match status" value="1"/>
</dbReference>
<dbReference type="Proteomes" id="UP000298050">
    <property type="component" value="Unassembled WGS sequence"/>
</dbReference>
<dbReference type="SMART" id="SM00382">
    <property type="entry name" value="AAA"/>
    <property type="match status" value="1"/>
</dbReference>
<dbReference type="SUPFAM" id="SSF52540">
    <property type="entry name" value="P-loop containing nucleoside triphosphate hydrolases"/>
    <property type="match status" value="1"/>
</dbReference>
<sequence length="311" mass="34616">MIEASHLTRRFGRNTAVSNVSFTIRDNEVVGLLGPNGAGKTTIMRMLSGYLEPTTGEISVDGEKLGQNAYCIQRQLGYLPENLPIYPEMYVADYLHYVATIKGIGGEARVRSIREALYATEMQEHALDNIGRLSRGQKQRVGVAQALLGRPRYLILDEPTNGLDPHQTEHMRELIGQLARRATVIVSTHIMQEVEAVCDRVLILRNGQLALDRPLADLRRCAELHLRTDHGAPELYSILQALPGIDSVRPLEEDEHSQSWRLELTADADAETVAGLVSDCVYNSGARLYRLENSGRHLEDVFREVIGDAGH</sequence>
<accession>A0A4Z0M8T6</accession>
<dbReference type="InterPro" id="IPR003439">
    <property type="entry name" value="ABC_transporter-like_ATP-bd"/>
</dbReference>
<evidence type="ECO:0000313" key="6">
    <source>
        <dbReference type="EMBL" id="TGD75796.1"/>
    </source>
</evidence>
<evidence type="ECO:0000256" key="2">
    <source>
        <dbReference type="ARBA" id="ARBA00022448"/>
    </source>
</evidence>
<comment type="similarity">
    <text evidence="1">Belongs to the ABC transporter superfamily.</text>
</comment>
<dbReference type="CDD" id="cd03230">
    <property type="entry name" value="ABC_DR_subfamily_A"/>
    <property type="match status" value="1"/>
</dbReference>
<keyword evidence="3" id="KW-0547">Nucleotide-binding</keyword>
<dbReference type="InterPro" id="IPR027417">
    <property type="entry name" value="P-loop_NTPase"/>
</dbReference>
<dbReference type="PANTHER" id="PTHR43335">
    <property type="entry name" value="ABC TRANSPORTER, ATP-BINDING PROTEIN"/>
    <property type="match status" value="1"/>
</dbReference>
<keyword evidence="4 6" id="KW-0067">ATP-binding</keyword>
<dbReference type="EMBL" id="SRLE01000002">
    <property type="protein sequence ID" value="TGD75796.1"/>
    <property type="molecule type" value="Genomic_DNA"/>
</dbReference>